<evidence type="ECO:0000313" key="4">
    <source>
        <dbReference type="Proteomes" id="UP000254425"/>
    </source>
</evidence>
<dbReference type="Gene3D" id="3.40.50.720">
    <property type="entry name" value="NAD(P)-binding Rossmann-like Domain"/>
    <property type="match status" value="1"/>
</dbReference>
<dbReference type="GO" id="GO:0006633">
    <property type="term" value="P:fatty acid biosynthetic process"/>
    <property type="evidence" value="ECO:0007669"/>
    <property type="project" value="TreeGrafter"/>
</dbReference>
<sequence>MTAPPASRRAPAPREGALRGRTVIVTGAGTGIGRAAAHQFADEGADVLAVGRSEGPLKETADGRTGIRVLTADVAAQDGPATIVDAALQSAGRVDVLVNNAGITRPAKLGGIDPALAREQIATNLLGPLFLAQVAVEHMREGGVIVNVTSNPPQRGWPGNSVYGATKVGLDFLTHTWARELAPSGIRVVSVAPGPTETPVLLHAGYTPQQVEARRSTSGKAIPLGRMGTPDEIAWWIVNAARPEAAYLTGAVIRVDGGTSIC</sequence>
<organism evidence="3 4">
    <name type="scientific">Streptomyces armeniacus</name>
    <dbReference type="NCBI Taxonomy" id="83291"/>
    <lineage>
        <taxon>Bacteria</taxon>
        <taxon>Bacillati</taxon>
        <taxon>Actinomycetota</taxon>
        <taxon>Actinomycetes</taxon>
        <taxon>Kitasatosporales</taxon>
        <taxon>Streptomycetaceae</taxon>
        <taxon>Streptomyces</taxon>
    </lineage>
</organism>
<evidence type="ECO:0000313" key="3">
    <source>
        <dbReference type="EMBL" id="AXK36489.1"/>
    </source>
</evidence>
<gene>
    <name evidence="3" type="ORF">DVA86_31865</name>
</gene>
<evidence type="ECO:0000256" key="2">
    <source>
        <dbReference type="ARBA" id="ARBA00023002"/>
    </source>
</evidence>
<comment type="similarity">
    <text evidence="1">Belongs to the short-chain dehydrogenases/reductases (SDR) family.</text>
</comment>
<dbReference type="GO" id="GO:0048038">
    <property type="term" value="F:quinone binding"/>
    <property type="evidence" value="ECO:0007669"/>
    <property type="project" value="TreeGrafter"/>
</dbReference>
<dbReference type="PRINTS" id="PR00080">
    <property type="entry name" value="SDRFAMILY"/>
</dbReference>
<dbReference type="PANTHER" id="PTHR42760">
    <property type="entry name" value="SHORT-CHAIN DEHYDROGENASES/REDUCTASES FAMILY MEMBER"/>
    <property type="match status" value="1"/>
</dbReference>
<name>A0A345XXX3_9ACTN</name>
<dbReference type="SUPFAM" id="SSF51735">
    <property type="entry name" value="NAD(P)-binding Rossmann-fold domains"/>
    <property type="match status" value="1"/>
</dbReference>
<dbReference type="RefSeq" id="WP_208883441.1">
    <property type="nucleotide sequence ID" value="NZ_CP031320.1"/>
</dbReference>
<protein>
    <submittedName>
        <fullName evidence="3">SDR family NAD(P)-dependent oxidoreductase</fullName>
    </submittedName>
</protein>
<proteinExistence type="inferred from homology"/>
<keyword evidence="2" id="KW-0560">Oxidoreductase</keyword>
<dbReference type="InterPro" id="IPR036291">
    <property type="entry name" value="NAD(P)-bd_dom_sf"/>
</dbReference>
<reference evidence="3 4" key="1">
    <citation type="submission" date="2018-07" db="EMBL/GenBank/DDBJ databases">
        <title>Draft genome of the type strain Streptomyces armeniacus ATCC 15676.</title>
        <authorList>
            <person name="Labana P."/>
            <person name="Gosse J.T."/>
            <person name="Boddy C.N."/>
        </authorList>
    </citation>
    <scope>NUCLEOTIDE SEQUENCE [LARGE SCALE GENOMIC DNA]</scope>
    <source>
        <strain evidence="3 4">ATCC 15676</strain>
    </source>
</reference>
<evidence type="ECO:0000256" key="1">
    <source>
        <dbReference type="ARBA" id="ARBA00006484"/>
    </source>
</evidence>
<dbReference type="Pfam" id="PF13561">
    <property type="entry name" value="adh_short_C2"/>
    <property type="match status" value="1"/>
</dbReference>
<dbReference type="GO" id="GO:0016616">
    <property type="term" value="F:oxidoreductase activity, acting on the CH-OH group of donors, NAD or NADP as acceptor"/>
    <property type="evidence" value="ECO:0007669"/>
    <property type="project" value="TreeGrafter"/>
</dbReference>
<dbReference type="FunFam" id="3.40.50.720:FF:000084">
    <property type="entry name" value="Short-chain dehydrogenase reductase"/>
    <property type="match status" value="1"/>
</dbReference>
<dbReference type="AlphaFoldDB" id="A0A345XXX3"/>
<dbReference type="InterPro" id="IPR020904">
    <property type="entry name" value="Sc_DH/Rdtase_CS"/>
</dbReference>
<accession>A0A345XXX3</accession>
<dbReference type="Proteomes" id="UP000254425">
    <property type="component" value="Chromosome"/>
</dbReference>
<dbReference type="PANTHER" id="PTHR42760:SF133">
    <property type="entry name" value="3-OXOACYL-[ACYL-CARRIER-PROTEIN] REDUCTASE"/>
    <property type="match status" value="1"/>
</dbReference>
<dbReference type="KEGG" id="sarm:DVA86_31865"/>
<dbReference type="InterPro" id="IPR002347">
    <property type="entry name" value="SDR_fam"/>
</dbReference>
<keyword evidence="4" id="KW-1185">Reference proteome</keyword>
<dbReference type="PRINTS" id="PR00081">
    <property type="entry name" value="GDHRDH"/>
</dbReference>
<dbReference type="PROSITE" id="PS00061">
    <property type="entry name" value="ADH_SHORT"/>
    <property type="match status" value="1"/>
</dbReference>
<dbReference type="EMBL" id="CP031320">
    <property type="protein sequence ID" value="AXK36489.1"/>
    <property type="molecule type" value="Genomic_DNA"/>
</dbReference>
<dbReference type="CDD" id="cd05233">
    <property type="entry name" value="SDR_c"/>
    <property type="match status" value="1"/>
</dbReference>